<feature type="compositionally biased region" description="Pro residues" evidence="3">
    <location>
        <begin position="1308"/>
        <end position="1318"/>
    </location>
</feature>
<dbReference type="Gene3D" id="3.90.550.20">
    <property type="match status" value="1"/>
</dbReference>
<feature type="region of interest" description="Disordered" evidence="3">
    <location>
        <begin position="306"/>
        <end position="390"/>
    </location>
</feature>
<dbReference type="InterPro" id="IPR001173">
    <property type="entry name" value="Glyco_trans_2-like"/>
</dbReference>
<evidence type="ECO:0000256" key="3">
    <source>
        <dbReference type="SAM" id="MobiDB-lite"/>
    </source>
</evidence>
<dbReference type="Gene3D" id="2.80.10.50">
    <property type="match status" value="2"/>
</dbReference>
<dbReference type="CDD" id="cd00161">
    <property type="entry name" value="beta-trefoil_Ricin-like"/>
    <property type="match status" value="1"/>
</dbReference>
<name>A0A1Q9CDG8_SYMMI</name>
<dbReference type="SUPFAM" id="SSF50370">
    <property type="entry name" value="Ricin B-like lectins"/>
    <property type="match status" value="2"/>
</dbReference>
<feature type="compositionally biased region" description="Polar residues" evidence="3">
    <location>
        <begin position="1280"/>
        <end position="1295"/>
    </location>
</feature>
<feature type="compositionally biased region" description="Polar residues" evidence="3">
    <location>
        <begin position="1323"/>
        <end position="1334"/>
    </location>
</feature>
<dbReference type="InterPro" id="IPR035992">
    <property type="entry name" value="Ricin_B-like_lectins"/>
</dbReference>
<sequence length="2762" mass="306662">MAAWTVMDPAKEAKAVLDAMAQSLLDDPSMPTPAPLQTPPADVLRTLMSGNTAGQAIGKGNSSEVHACQSNPRFVIRTVRQQDEVEWQRELSRLRRVPALSVITTVFATSGRSSLMPRLWPIPRGALRTPEVIRLKYDISAALEMLHRYHIVHADVHADNLMLRAEPPCFVLIDYSGCTGDSVYPLHLGYGASGYGGVTHRPPTLESSPAPVRTAHGDYYRLARTILKQLYIGPEPSKRRHSDRDTSLPSHLDKELRTWLESDQWPRPPSPTSPSPPGWKDSAISPSITLHASLWRANGEVKQDTATFTSPDSKFGNSNGTLVPEGVANDGLQGTGSWENSCAPAGRDVIDLDQPTTSAALPTASDAETLSNKRRCREAPRPSSTNTNQLWSELNKQRQESVATALQLYSNPKEAGIKLLLPSTMDLTDNPFTHCSTEQMATSCLHSKWAPFAIFGRLLDGLPSMQDSRHSSPSIDQPPDYKSIFFGAYSQGPLVGLRAQTRRYPMVSRLLNAVLYTLSGVHNHSTVFLARNRAMGLHSDSNNHQDVPNVLIPLSVFSGGQLFVESEEGDVCLDHLGKAVDCWTVLEAQRRRRAKLIAGLAYPQGRSRAMTSAQAAMPFIVLSDSTLQYLLWMDGSGKSYGVETVDQDPLRQAVICPGASLVMPRDGTVRTPPVLEVLAWHFIRVLGHEHPFPTDHQPLTDLLKKYYCTDTYVRLIPLRESLNPNKQGAYDWLADVRDQYGLSADTLSDHTIMSLQGNDPDLVDQLYTTKDCHFRPSIALKAIGLLLGRARTEMMRSRPNSVHVLVVCSWNVKGDFVHQEMHATAELCQAKSLRELGSIATRHTHKPWVLRRFLEPEAMDRPMPRTAFQTYIHDDKPGPREVFKDRLPEFTRTFCNDEDLLTTLTLHAGEHGAHLCSNLKQPAHRADIFRYIYHYTHGGLYIDIKFGFKVHFAHLMELLAADWGLAQQQQCQEQGLGPTQDGTLPSEFLLMAIGLRKDHIFQGIIYGQPRHPLFMHAIAHAFSKEIFARIANLEYMIFCKALWKFLRDDMREEPQVGWNISPTYGPVYLLQEKYSQQLKNKKDMGNDGHYFVTASNITVAYTSCCSCMDARRDLGEDEAGALPGGELISDDVQASITNNSFEDIMEAIRNERHYSDISAEDVMHCIPRGLILHPTKMGWLSCRHCSKNGKFLEFPNDIGVKHHFARGGAHNPADPPPPPGSSSQGMPQLLPPQPRMLFLLQPPPPALLGPALLCPPPSRPPPSVGASGYHSLHGGASGCLSTSPPLQGPSTSSWSAPFPGHALLTSSPPSPAAPPPNRRPFTAFQSTESTSQASHMPAWRREDTDSDTSDGPPPCWEQPVQVDNMAEVKYQGPVTIHTMIDPVPGPSFEDQANALPKRDKIIQICQSDEMFTWMHALATILVINEKAVLGGLKVSEQLKVWQDRIRILKKPPWIFAPLNLCRTIENTSWAEAMSARPVMGTDGLLTIAIGEGPTYKVLPKITSYFGVIAALFKKMWDQPEMHETLETDDNFEIVASTAKAIYDQTCRSCGVINRLIIYMQKEGKQVRKMRIDHEVGDTPAKLKLLRPKPVDKRQSEDTGNYQAKLRRWWVAHQVAVQIATARFSILILGLALALALALAVAVPKGLLNVITSLLATALLLSASYVDVPDTGGPLQWETRWKPAAGVTHKSVEVPAEASQAWIGETLSVVLPCAYEGAYASRTVESIWSHTAKDRLREIIVVDDGSVPKLELTLPSPLRVSSETPGLRGQSSSTPTIRLLRHEKTLGLIAAKKTGGDAALGDVIVFFDCHVKPRDGWEEAFLKQMHRAGDHRTLVVPTITALDPDTWEENAASSSQACYMTWNADFTWLQNPGRDVPVMSGGLLAISKLWWEETGGYDDHMIAWGGENIDQSLRSWLCGGRIEVADGAFVAHMWRDPNNPKTQLKYTMRTEDVMRNKARAVSGWLGPYANKTFTFPEYNAFFNGENSIGDLSNFEQLRQKLKCAPFSAYLHRFSYIYVDGGLIPKSVFQIQEVSSGLCLEREAKEGRSHGIVLSPCVGVDGNQGVLDTQLWHPGNRDRKKEGGPCCGGLLNWNFLQCLASHGLHSELYTEECVISGHSVHQEFHVPEDAEGPLTWREEMCALPEVKRQEQTPGELALQSCAVRVQQQATGFALKVEREDGHLCVTAKVATSSTDWHMELAPCRDDDNLQIFVAENLPDESVRVKLLNTDLCLDSSAGNQLVPYPCYADSQENPNQAWKIQRSRLVWEDAIQSVCVDAPVPPGNLRLRKLPPQPIWTLAPCVDKVGQHLQKEDMKPDGTFLLKDADAGRCLAARKVLSLETPLVLAPCNDRQRFRELKDRNQVQHVSTGYCVDAGNDAPILYPCHEPRALRKQRFEVKDTPGWLQLMRGWEDNGRKRFFERCFDRQPQPPTRVVLRKCEEVEAKGVKWRRINFQDTPEWHLWRNAPVPEQPLGGGIAMEAHGVKLNMSADVLHGDVWTPEAYAAGFIGTDMARASFRRLLRSSGVTSMTNGFVFVEAVGELGSDLRCHGAVRGVPGLWHALVDEAHSGHQRAADLVSHVLAGPGRVCQEPPKCPCRRCECWPTHASPRRHVNFAGNARVGCMSPRTAIRGPLSQCRKMHQDPLRFTCPCRPFALVAALGLVWTSRLQAVGAIVLGCEPQVVCVSACSLLAMLHCECEIREILCHRPVQVSCDTAFSSLANTFWESQWSYASLMRSSRVFSAVDALSCFPESVFDGMNEEEMVLV</sequence>
<dbReference type="OrthoDB" id="406348at2759"/>
<evidence type="ECO:0000259" key="5">
    <source>
        <dbReference type="Pfam" id="PF00535"/>
    </source>
</evidence>
<evidence type="ECO:0000256" key="4">
    <source>
        <dbReference type="SAM" id="Phobius"/>
    </source>
</evidence>
<dbReference type="GO" id="GO:0006493">
    <property type="term" value="P:protein O-linked glycosylation"/>
    <property type="evidence" value="ECO:0007669"/>
    <property type="project" value="TreeGrafter"/>
</dbReference>
<gene>
    <name evidence="7" type="primary">GALNT6</name>
    <name evidence="7" type="ORF">AK812_SmicGene38536</name>
</gene>
<keyword evidence="4" id="KW-0472">Membrane</keyword>
<dbReference type="PANTHER" id="PTHR11675:SF126">
    <property type="entry name" value="RICIN B LECTIN DOMAIN-CONTAINING PROTEIN"/>
    <property type="match status" value="1"/>
</dbReference>
<feature type="compositionally biased region" description="Polar residues" evidence="3">
    <location>
        <begin position="354"/>
        <end position="370"/>
    </location>
</feature>
<dbReference type="Pfam" id="PF02709">
    <property type="entry name" value="Glyco_transf_7C"/>
    <property type="match status" value="1"/>
</dbReference>
<feature type="domain" description="Glycosyltransferase 2-like" evidence="5">
    <location>
        <begin position="1707"/>
        <end position="1849"/>
    </location>
</feature>
<dbReference type="PROSITE" id="PS50231">
    <property type="entry name" value="RICIN_B_LECTIN"/>
    <property type="match status" value="1"/>
</dbReference>
<feature type="transmembrane region" description="Helical" evidence="4">
    <location>
        <begin position="1623"/>
        <end position="1641"/>
    </location>
</feature>
<dbReference type="InterPro" id="IPR029044">
    <property type="entry name" value="Nucleotide-diphossugar_trans"/>
</dbReference>
<feature type="region of interest" description="Disordered" evidence="3">
    <location>
        <begin position="259"/>
        <end position="284"/>
    </location>
</feature>
<evidence type="ECO:0000256" key="1">
    <source>
        <dbReference type="ARBA" id="ARBA00022679"/>
    </source>
</evidence>
<dbReference type="GO" id="GO:0004653">
    <property type="term" value="F:polypeptide N-acetylgalactosaminyltransferase activity"/>
    <property type="evidence" value="ECO:0007669"/>
    <property type="project" value="TreeGrafter"/>
</dbReference>
<evidence type="ECO:0000313" key="8">
    <source>
        <dbReference type="Proteomes" id="UP000186817"/>
    </source>
</evidence>
<protein>
    <submittedName>
        <fullName evidence="7">Polypeptide N-acetylgalactosaminyltransferase 6</fullName>
    </submittedName>
</protein>
<feature type="region of interest" description="Disordered" evidence="3">
    <location>
        <begin position="1280"/>
        <end position="1356"/>
    </location>
</feature>
<keyword evidence="4" id="KW-0812">Transmembrane</keyword>
<feature type="compositionally biased region" description="Polar residues" evidence="3">
    <location>
        <begin position="306"/>
        <end position="321"/>
    </location>
</feature>
<dbReference type="Gene3D" id="3.90.550.10">
    <property type="entry name" value="Spore Coat Polysaccharide Biosynthesis Protein SpsA, Chain A"/>
    <property type="match status" value="1"/>
</dbReference>
<comment type="caution">
    <text evidence="7">The sequence shown here is derived from an EMBL/GenBank/DDBJ whole genome shotgun (WGS) entry which is preliminary data.</text>
</comment>
<dbReference type="Proteomes" id="UP000186817">
    <property type="component" value="Unassembled WGS sequence"/>
</dbReference>
<keyword evidence="4" id="KW-1133">Transmembrane helix</keyword>
<dbReference type="PANTHER" id="PTHR11675">
    <property type="entry name" value="N-ACETYLGALACTOSAMINYLTRANSFERASE"/>
    <property type="match status" value="1"/>
</dbReference>
<feature type="region of interest" description="Disordered" evidence="3">
    <location>
        <begin position="1203"/>
        <end position="1240"/>
    </location>
</feature>
<dbReference type="EMBL" id="LSRX01001325">
    <property type="protein sequence ID" value="OLP80983.1"/>
    <property type="molecule type" value="Genomic_DNA"/>
</dbReference>
<dbReference type="InterPro" id="IPR011009">
    <property type="entry name" value="Kinase-like_dom_sf"/>
</dbReference>
<evidence type="ECO:0000256" key="2">
    <source>
        <dbReference type="ARBA" id="ARBA00023157"/>
    </source>
</evidence>
<evidence type="ECO:0000313" key="7">
    <source>
        <dbReference type="EMBL" id="OLP80983.1"/>
    </source>
</evidence>
<keyword evidence="1 7" id="KW-0808">Transferase</keyword>
<dbReference type="GO" id="GO:0005794">
    <property type="term" value="C:Golgi apparatus"/>
    <property type="evidence" value="ECO:0007669"/>
    <property type="project" value="TreeGrafter"/>
</dbReference>
<accession>A0A1Q9CDG8</accession>
<dbReference type="SUPFAM" id="SSF56112">
    <property type="entry name" value="Protein kinase-like (PK-like)"/>
    <property type="match status" value="1"/>
</dbReference>
<feature type="compositionally biased region" description="Pro residues" evidence="3">
    <location>
        <begin position="266"/>
        <end position="277"/>
    </location>
</feature>
<feature type="transmembrane region" description="Helical" evidence="4">
    <location>
        <begin position="1646"/>
        <end position="1665"/>
    </location>
</feature>
<proteinExistence type="predicted"/>
<dbReference type="InterPro" id="IPR027791">
    <property type="entry name" value="Galactosyl_T_C"/>
</dbReference>
<organism evidence="7 8">
    <name type="scientific">Symbiodinium microadriaticum</name>
    <name type="common">Dinoflagellate</name>
    <name type="synonym">Zooxanthella microadriatica</name>
    <dbReference type="NCBI Taxonomy" id="2951"/>
    <lineage>
        <taxon>Eukaryota</taxon>
        <taxon>Sar</taxon>
        <taxon>Alveolata</taxon>
        <taxon>Dinophyceae</taxon>
        <taxon>Suessiales</taxon>
        <taxon>Symbiodiniaceae</taxon>
        <taxon>Symbiodinium</taxon>
    </lineage>
</organism>
<evidence type="ECO:0000259" key="6">
    <source>
        <dbReference type="Pfam" id="PF02709"/>
    </source>
</evidence>
<dbReference type="Pfam" id="PF00535">
    <property type="entry name" value="Glycos_transf_2"/>
    <property type="match status" value="1"/>
</dbReference>
<dbReference type="Gene3D" id="1.10.510.10">
    <property type="entry name" value="Transferase(Phosphotransferase) domain 1"/>
    <property type="match status" value="1"/>
</dbReference>
<dbReference type="SUPFAM" id="SSF53448">
    <property type="entry name" value="Nucleotide-diphospho-sugar transferases"/>
    <property type="match status" value="2"/>
</dbReference>
<keyword evidence="2" id="KW-1015">Disulfide bond</keyword>
<feature type="domain" description="Galactosyltransferase C-terminal" evidence="6">
    <location>
        <begin position="1878"/>
        <end position="1926"/>
    </location>
</feature>
<reference evidence="7 8" key="1">
    <citation type="submission" date="2016-02" db="EMBL/GenBank/DDBJ databases">
        <title>Genome analysis of coral dinoflagellate symbionts highlights evolutionary adaptations to a symbiotic lifestyle.</title>
        <authorList>
            <person name="Aranda M."/>
            <person name="Li Y."/>
            <person name="Liew Y.J."/>
            <person name="Baumgarten S."/>
            <person name="Simakov O."/>
            <person name="Wilson M."/>
            <person name="Piel J."/>
            <person name="Ashoor H."/>
            <person name="Bougouffa S."/>
            <person name="Bajic V.B."/>
            <person name="Ryu T."/>
            <person name="Ravasi T."/>
            <person name="Bayer T."/>
            <person name="Micklem G."/>
            <person name="Kim H."/>
            <person name="Bhak J."/>
            <person name="Lajeunesse T.C."/>
            <person name="Voolstra C.R."/>
        </authorList>
    </citation>
    <scope>NUCLEOTIDE SEQUENCE [LARGE SCALE GENOMIC DNA]</scope>
    <source>
        <strain evidence="7 8">CCMP2467</strain>
    </source>
</reference>
<keyword evidence="8" id="KW-1185">Reference proteome</keyword>